<dbReference type="Proteomes" id="UP001153331">
    <property type="component" value="Unassembled WGS sequence"/>
</dbReference>
<proteinExistence type="predicted"/>
<name>A0ACC2I8M1_9PLEO</name>
<evidence type="ECO:0000313" key="1">
    <source>
        <dbReference type="EMBL" id="KAJ8111543.1"/>
    </source>
</evidence>
<keyword evidence="2" id="KW-1185">Reference proteome</keyword>
<accession>A0ACC2I8M1</accession>
<dbReference type="EMBL" id="JAPHNI010000396">
    <property type="protein sequence ID" value="KAJ8111543.1"/>
    <property type="molecule type" value="Genomic_DNA"/>
</dbReference>
<sequence>MVRSDYPRSDVLASPPPDSELGIGSAPRSRLPYQILSHRCTDAPAQKKVPAAKSWRRSCTEQPNQPPTMLKAVYVRQQEKDICRDAANVLPSKPKNARAARALKAREPQQNENPKTTLFVTGQKTSQILKLATADLATLKRPFVERFTKKNDIHPFDDASSLEFFSLKNDTSLLALSLHSKKRPHCLTLVRTFDHKLLDMLELYINPETFRTLQQFKNKKPSIGLKPLISFHGTVFEDPNETKYTLAKSLLVDLFRGQDTDEVDVEGLQYLISISAEEPTDARPNPEIKLRFYLLKTKRSGQKLPRVEVEEMGPRLDFTLGREQFPDADMLKEAMKKPKGTEERTKKNISTDAMGDKVAKIHPGKQDFNTLQTRKMKGLKRSRDDDIEGDAPMADASEDKVDNDALKQALLKKARNQ</sequence>
<protein>
    <submittedName>
        <fullName evidence="1">Uncharacterized protein</fullName>
    </submittedName>
</protein>
<comment type="caution">
    <text evidence="1">The sequence shown here is derived from an EMBL/GenBank/DDBJ whole genome shotgun (WGS) entry which is preliminary data.</text>
</comment>
<evidence type="ECO:0000313" key="2">
    <source>
        <dbReference type="Proteomes" id="UP001153331"/>
    </source>
</evidence>
<reference evidence="1" key="1">
    <citation type="submission" date="2022-11" db="EMBL/GenBank/DDBJ databases">
        <title>Genome Sequence of Boeremia exigua.</title>
        <authorList>
            <person name="Buettner E."/>
        </authorList>
    </citation>
    <scope>NUCLEOTIDE SEQUENCE</scope>
    <source>
        <strain evidence="1">CU02</strain>
    </source>
</reference>
<gene>
    <name evidence="1" type="ORF">OPT61_g5884</name>
</gene>
<organism evidence="1 2">
    <name type="scientific">Boeremia exigua</name>
    <dbReference type="NCBI Taxonomy" id="749465"/>
    <lineage>
        <taxon>Eukaryota</taxon>
        <taxon>Fungi</taxon>
        <taxon>Dikarya</taxon>
        <taxon>Ascomycota</taxon>
        <taxon>Pezizomycotina</taxon>
        <taxon>Dothideomycetes</taxon>
        <taxon>Pleosporomycetidae</taxon>
        <taxon>Pleosporales</taxon>
        <taxon>Pleosporineae</taxon>
        <taxon>Didymellaceae</taxon>
        <taxon>Boeremia</taxon>
    </lineage>
</organism>